<dbReference type="InterPro" id="IPR050109">
    <property type="entry name" value="HTH-type_TetR-like_transc_reg"/>
</dbReference>
<sequence>MSDTPEPRERRRVVGLTVDGITAAAVALVDEHGLDALSMRKLGTALGCEAMSIYKHVPDKESLLDLMVGACYDETSPAEPTAPWDERIRHTAGELRRVALDHPHLLPRMVTRPPTTPAVLNRIDGLLAAAREAGATDDEAVRWFWLFVNLTSGALLAETTALVQEPSSLIDGEALHDCPVLTELGASLAACDFGAEYRVSVEVLIERLRR</sequence>
<evidence type="ECO:0000256" key="3">
    <source>
        <dbReference type="ARBA" id="ARBA00023163"/>
    </source>
</evidence>
<evidence type="ECO:0000313" key="7">
    <source>
        <dbReference type="Proteomes" id="UP000294558"/>
    </source>
</evidence>
<dbReference type="InterPro" id="IPR036271">
    <property type="entry name" value="Tet_transcr_reg_TetR-rel_C_sf"/>
</dbReference>
<keyword evidence="1" id="KW-0805">Transcription regulation</keyword>
<dbReference type="PANTHER" id="PTHR30055:SF151">
    <property type="entry name" value="TRANSCRIPTIONAL REGULATORY PROTEIN"/>
    <property type="match status" value="1"/>
</dbReference>
<dbReference type="Pfam" id="PF00440">
    <property type="entry name" value="TetR_N"/>
    <property type="match status" value="1"/>
</dbReference>
<dbReference type="RefSeq" id="WP_133870232.1">
    <property type="nucleotide sequence ID" value="NZ_SOAU01000001.1"/>
</dbReference>
<protein>
    <submittedName>
        <fullName evidence="6">TetR family transcriptional regulator</fullName>
    </submittedName>
</protein>
<keyword evidence="2 4" id="KW-0238">DNA-binding</keyword>
<feature type="domain" description="HTH tetR-type" evidence="5">
    <location>
        <begin position="15"/>
        <end position="75"/>
    </location>
</feature>
<name>A0A4R7I404_9ACTN</name>
<dbReference type="EMBL" id="SOAU01000001">
    <property type="protein sequence ID" value="TDT17984.1"/>
    <property type="molecule type" value="Genomic_DNA"/>
</dbReference>
<dbReference type="Pfam" id="PF02909">
    <property type="entry name" value="TetR_C_1"/>
    <property type="match status" value="1"/>
</dbReference>
<evidence type="ECO:0000256" key="2">
    <source>
        <dbReference type="ARBA" id="ARBA00023125"/>
    </source>
</evidence>
<evidence type="ECO:0000259" key="5">
    <source>
        <dbReference type="PROSITE" id="PS50977"/>
    </source>
</evidence>
<dbReference type="GO" id="GO:0000976">
    <property type="term" value="F:transcription cis-regulatory region binding"/>
    <property type="evidence" value="ECO:0007669"/>
    <property type="project" value="TreeGrafter"/>
</dbReference>
<comment type="caution">
    <text evidence="6">The sequence shown here is derived from an EMBL/GenBank/DDBJ whole genome shotgun (WGS) entry which is preliminary data.</text>
</comment>
<evidence type="ECO:0000313" key="6">
    <source>
        <dbReference type="EMBL" id="TDT17984.1"/>
    </source>
</evidence>
<evidence type="ECO:0000256" key="1">
    <source>
        <dbReference type="ARBA" id="ARBA00023015"/>
    </source>
</evidence>
<dbReference type="Gene3D" id="1.10.357.10">
    <property type="entry name" value="Tetracycline Repressor, domain 2"/>
    <property type="match status" value="1"/>
</dbReference>
<dbReference type="OrthoDB" id="2570341at2"/>
<dbReference type="GO" id="GO:0045892">
    <property type="term" value="P:negative regulation of DNA-templated transcription"/>
    <property type="evidence" value="ECO:0007669"/>
    <property type="project" value="InterPro"/>
</dbReference>
<evidence type="ECO:0000256" key="4">
    <source>
        <dbReference type="PROSITE-ProRule" id="PRU00335"/>
    </source>
</evidence>
<dbReference type="GO" id="GO:0003700">
    <property type="term" value="F:DNA-binding transcription factor activity"/>
    <property type="evidence" value="ECO:0007669"/>
    <property type="project" value="TreeGrafter"/>
</dbReference>
<dbReference type="InterPro" id="IPR009057">
    <property type="entry name" value="Homeodomain-like_sf"/>
</dbReference>
<accession>A0A4R7I404</accession>
<keyword evidence="3" id="KW-0804">Transcription</keyword>
<dbReference type="SUPFAM" id="SSF46689">
    <property type="entry name" value="Homeodomain-like"/>
    <property type="match status" value="1"/>
</dbReference>
<dbReference type="Proteomes" id="UP000294558">
    <property type="component" value="Unassembled WGS sequence"/>
</dbReference>
<dbReference type="InterPro" id="IPR001647">
    <property type="entry name" value="HTH_TetR"/>
</dbReference>
<organism evidence="6 7">
    <name type="scientific">Ilumatobacter fluminis</name>
    <dbReference type="NCBI Taxonomy" id="467091"/>
    <lineage>
        <taxon>Bacteria</taxon>
        <taxon>Bacillati</taxon>
        <taxon>Actinomycetota</taxon>
        <taxon>Acidimicrobiia</taxon>
        <taxon>Acidimicrobiales</taxon>
        <taxon>Ilumatobacteraceae</taxon>
        <taxon>Ilumatobacter</taxon>
    </lineage>
</organism>
<reference evidence="6 7" key="1">
    <citation type="submission" date="2019-03" db="EMBL/GenBank/DDBJ databases">
        <title>Sequencing the genomes of 1000 actinobacteria strains.</title>
        <authorList>
            <person name="Klenk H.-P."/>
        </authorList>
    </citation>
    <scope>NUCLEOTIDE SEQUENCE [LARGE SCALE GENOMIC DNA]</scope>
    <source>
        <strain evidence="6 7">DSM 18936</strain>
    </source>
</reference>
<gene>
    <name evidence="6" type="ORF">BDK89_3598</name>
</gene>
<dbReference type="PANTHER" id="PTHR30055">
    <property type="entry name" value="HTH-TYPE TRANSCRIPTIONAL REGULATOR RUTR"/>
    <property type="match status" value="1"/>
</dbReference>
<dbReference type="PROSITE" id="PS50977">
    <property type="entry name" value="HTH_TETR_2"/>
    <property type="match status" value="1"/>
</dbReference>
<dbReference type="AlphaFoldDB" id="A0A4R7I404"/>
<feature type="DNA-binding region" description="H-T-H motif" evidence="4">
    <location>
        <begin position="38"/>
        <end position="57"/>
    </location>
</feature>
<dbReference type="InterPro" id="IPR004111">
    <property type="entry name" value="Repressor_TetR_C"/>
</dbReference>
<keyword evidence="7" id="KW-1185">Reference proteome</keyword>
<dbReference type="SUPFAM" id="SSF48498">
    <property type="entry name" value="Tetracyclin repressor-like, C-terminal domain"/>
    <property type="match status" value="1"/>
</dbReference>
<proteinExistence type="predicted"/>